<protein>
    <submittedName>
        <fullName evidence="2">Uncharacterized protein</fullName>
    </submittedName>
</protein>
<evidence type="ECO:0000313" key="3">
    <source>
        <dbReference type="Proteomes" id="UP000694567"/>
    </source>
</evidence>
<reference evidence="2" key="1">
    <citation type="submission" date="2025-08" db="UniProtKB">
        <authorList>
            <consortium name="Ensembl"/>
        </authorList>
    </citation>
    <scope>IDENTIFICATION</scope>
</reference>
<organism evidence="2 3">
    <name type="scientific">Bubo bubo</name>
    <name type="common">Eurasian eagle-owl</name>
    <name type="synonym">Strix bubo</name>
    <dbReference type="NCBI Taxonomy" id="30461"/>
    <lineage>
        <taxon>Eukaryota</taxon>
        <taxon>Metazoa</taxon>
        <taxon>Chordata</taxon>
        <taxon>Craniata</taxon>
        <taxon>Vertebrata</taxon>
        <taxon>Euteleostomi</taxon>
        <taxon>Archelosauria</taxon>
        <taxon>Archosauria</taxon>
        <taxon>Dinosauria</taxon>
        <taxon>Saurischia</taxon>
        <taxon>Theropoda</taxon>
        <taxon>Coelurosauria</taxon>
        <taxon>Aves</taxon>
        <taxon>Neognathae</taxon>
        <taxon>Neoaves</taxon>
        <taxon>Telluraves</taxon>
        <taxon>Strigiformes</taxon>
        <taxon>Strigidae</taxon>
        <taxon>Bubo</taxon>
    </lineage>
</organism>
<evidence type="ECO:0000256" key="1">
    <source>
        <dbReference type="SAM" id="SignalP"/>
    </source>
</evidence>
<name>A0A8C0FR06_BUBBB</name>
<dbReference type="Proteomes" id="UP000694567">
    <property type="component" value="Unplaced"/>
</dbReference>
<keyword evidence="1" id="KW-0732">Signal</keyword>
<proteinExistence type="predicted"/>
<accession>A0A8C0FR06</accession>
<feature type="signal peptide" evidence="1">
    <location>
        <begin position="1"/>
        <end position="19"/>
    </location>
</feature>
<sequence length="75" mass="8209">MVLLVPMLFGIQALYFCAASPPTRKAPTALLSLTCDDTAVEEAADLALRQISADQKERATYLVSTEFSMSENILR</sequence>
<keyword evidence="3" id="KW-1185">Reference proteome</keyword>
<dbReference type="Ensembl" id="ENSBOBT00000021524.1">
    <property type="protein sequence ID" value="ENSBOBP00000021046.1"/>
    <property type="gene ID" value="ENSBOBG00000012812.1"/>
</dbReference>
<feature type="chain" id="PRO_5034373459" evidence="1">
    <location>
        <begin position="20"/>
        <end position="75"/>
    </location>
</feature>
<reference evidence="2" key="2">
    <citation type="submission" date="2025-09" db="UniProtKB">
        <authorList>
            <consortium name="Ensembl"/>
        </authorList>
    </citation>
    <scope>IDENTIFICATION</scope>
</reference>
<evidence type="ECO:0000313" key="2">
    <source>
        <dbReference type="Ensembl" id="ENSBOBP00000021046.1"/>
    </source>
</evidence>
<dbReference type="AlphaFoldDB" id="A0A8C0FR06"/>